<dbReference type="GO" id="GO:0106026">
    <property type="term" value="F:Gly-tRNA(Ala) deacylase activity"/>
    <property type="evidence" value="ECO:0007669"/>
    <property type="project" value="UniProtKB-UniRule"/>
</dbReference>
<gene>
    <name evidence="2 3" type="primary">dtd</name>
    <name evidence="3" type="ORF">EUAN_11710</name>
</gene>
<dbReference type="NCBIfam" id="TIGR00256">
    <property type="entry name" value="D-aminoacyl-tRNA deacylase"/>
    <property type="match status" value="1"/>
</dbReference>
<evidence type="ECO:0000256" key="2">
    <source>
        <dbReference type="HAMAP-Rule" id="MF_00518"/>
    </source>
</evidence>
<keyword evidence="2" id="KW-0963">Cytoplasm</keyword>
<comment type="caution">
    <text evidence="3">The sequence shown here is derived from an EMBL/GenBank/DDBJ whole genome shotgun (WGS) entry which is preliminary data.</text>
</comment>
<keyword evidence="2 3" id="KW-0378">Hydrolase</keyword>
<comment type="catalytic activity">
    <reaction evidence="2">
        <text>a D-aminoacyl-tRNA + H2O = a tRNA + a D-alpha-amino acid + H(+)</text>
        <dbReference type="Rhea" id="RHEA:13953"/>
        <dbReference type="Rhea" id="RHEA-COMP:10123"/>
        <dbReference type="Rhea" id="RHEA-COMP:10124"/>
        <dbReference type="ChEBI" id="CHEBI:15377"/>
        <dbReference type="ChEBI" id="CHEBI:15378"/>
        <dbReference type="ChEBI" id="CHEBI:59871"/>
        <dbReference type="ChEBI" id="CHEBI:78442"/>
        <dbReference type="ChEBI" id="CHEBI:79333"/>
        <dbReference type="EC" id="3.1.1.96"/>
    </reaction>
</comment>
<protein>
    <recommendedName>
        <fullName evidence="2">D-aminoacyl-tRNA deacylase</fullName>
        <shortName evidence="2">DTD</shortName>
        <ecNumber evidence="2">3.1.1.96</ecNumber>
    </recommendedName>
    <alternativeName>
        <fullName evidence="2">Gly-tRNA(Ala) deacylase</fullName>
        <ecNumber evidence="2">3.1.1.-</ecNumber>
    </alternativeName>
</protein>
<dbReference type="EMBL" id="MKIE01000003">
    <property type="protein sequence ID" value="OHW62606.1"/>
    <property type="molecule type" value="Genomic_DNA"/>
</dbReference>
<dbReference type="GO" id="GO:0051500">
    <property type="term" value="F:D-tyrosyl-tRNA(Tyr) deacylase activity"/>
    <property type="evidence" value="ECO:0007669"/>
    <property type="project" value="TreeGrafter"/>
</dbReference>
<organism evidence="3 4">
    <name type="scientific">Andreesenia angusta</name>
    <dbReference type="NCBI Taxonomy" id="39480"/>
    <lineage>
        <taxon>Bacteria</taxon>
        <taxon>Bacillati</taxon>
        <taxon>Bacillota</taxon>
        <taxon>Tissierellia</taxon>
        <taxon>Tissierellales</taxon>
        <taxon>Gottschalkiaceae</taxon>
        <taxon>Andreesenia</taxon>
    </lineage>
</organism>
<dbReference type="GO" id="GO:0005737">
    <property type="term" value="C:cytoplasm"/>
    <property type="evidence" value="ECO:0007669"/>
    <property type="project" value="UniProtKB-SubCell"/>
</dbReference>
<dbReference type="PANTHER" id="PTHR10472">
    <property type="entry name" value="D-TYROSYL-TRNA TYR DEACYLASE"/>
    <property type="match status" value="1"/>
</dbReference>
<dbReference type="AlphaFoldDB" id="A0A1S1V7K4"/>
<dbReference type="SUPFAM" id="SSF69500">
    <property type="entry name" value="DTD-like"/>
    <property type="match status" value="1"/>
</dbReference>
<dbReference type="GO" id="GO:0019478">
    <property type="term" value="P:D-amino acid catabolic process"/>
    <property type="evidence" value="ECO:0007669"/>
    <property type="project" value="UniProtKB-UniRule"/>
</dbReference>
<dbReference type="HAMAP" id="MF_00518">
    <property type="entry name" value="Deacylase_Dtd"/>
    <property type="match status" value="1"/>
</dbReference>
<keyword evidence="2" id="KW-0694">RNA-binding</keyword>
<evidence type="ECO:0000313" key="3">
    <source>
        <dbReference type="EMBL" id="OHW62606.1"/>
    </source>
</evidence>
<comment type="subunit">
    <text evidence="2">Homodimer.</text>
</comment>
<keyword evidence="2" id="KW-0820">tRNA-binding</keyword>
<sequence>MCTGSQDRGDFLRAVVQRVKRSSVVVDGNTVGEIGGGLLVLLGVGREDTEEDLEYIYEKTLKLRIFEDENNKMNLSLLDIGGDIQVVSQFTLYGDARKGRRPSFSSSAAPDIAEGYYEKLIEKFRNTEGLGTVATGEFGADMKVELLNDGPVTIMLDSKRLF</sequence>
<keyword evidence="4" id="KW-1185">Reference proteome</keyword>
<dbReference type="GO" id="GO:0000049">
    <property type="term" value="F:tRNA binding"/>
    <property type="evidence" value="ECO:0007669"/>
    <property type="project" value="UniProtKB-UniRule"/>
</dbReference>
<dbReference type="InterPro" id="IPR003732">
    <property type="entry name" value="Daa-tRNA_deacyls_DTD"/>
</dbReference>
<comment type="similarity">
    <text evidence="1 2">Belongs to the DTD family.</text>
</comment>
<comment type="catalytic activity">
    <reaction evidence="2">
        <text>glycyl-tRNA(Ala) + H2O = tRNA(Ala) + glycine + H(+)</text>
        <dbReference type="Rhea" id="RHEA:53744"/>
        <dbReference type="Rhea" id="RHEA-COMP:9657"/>
        <dbReference type="Rhea" id="RHEA-COMP:13640"/>
        <dbReference type="ChEBI" id="CHEBI:15377"/>
        <dbReference type="ChEBI" id="CHEBI:15378"/>
        <dbReference type="ChEBI" id="CHEBI:57305"/>
        <dbReference type="ChEBI" id="CHEBI:78442"/>
        <dbReference type="ChEBI" id="CHEBI:78522"/>
    </reaction>
</comment>
<dbReference type="Gene3D" id="3.50.80.10">
    <property type="entry name" value="D-tyrosyl-tRNA(Tyr) deacylase"/>
    <property type="match status" value="1"/>
</dbReference>
<evidence type="ECO:0000256" key="1">
    <source>
        <dbReference type="ARBA" id="ARBA00009673"/>
    </source>
</evidence>
<accession>A0A1S1V7K4</accession>
<comment type="domain">
    <text evidence="2">A Gly-cisPro motif from one monomer fits into the active site of the other monomer to allow specific chiral rejection of L-amino acids.</text>
</comment>
<comment type="subcellular location">
    <subcellularLocation>
        <location evidence="2">Cytoplasm</location>
    </subcellularLocation>
</comment>
<dbReference type="PANTHER" id="PTHR10472:SF5">
    <property type="entry name" value="D-AMINOACYL-TRNA DEACYLASE 1"/>
    <property type="match status" value="1"/>
</dbReference>
<evidence type="ECO:0000313" key="4">
    <source>
        <dbReference type="Proteomes" id="UP000180254"/>
    </source>
</evidence>
<dbReference type="STRING" id="39480.EUAN_11710"/>
<reference evidence="3 4" key="1">
    <citation type="submission" date="2016-09" db="EMBL/GenBank/DDBJ databases">
        <title>Genome sequence of Eubacterium angustum.</title>
        <authorList>
            <person name="Poehlein A."/>
            <person name="Daniel R."/>
        </authorList>
    </citation>
    <scope>NUCLEOTIDE SEQUENCE [LARGE SCALE GENOMIC DNA]</scope>
    <source>
        <strain evidence="3 4">DSM 1989</strain>
    </source>
</reference>
<dbReference type="EC" id="3.1.1.96" evidence="2"/>
<dbReference type="InterPro" id="IPR023509">
    <property type="entry name" value="DTD-like_sf"/>
</dbReference>
<dbReference type="GO" id="GO:0043908">
    <property type="term" value="F:Ser(Gly)-tRNA(Ala) hydrolase activity"/>
    <property type="evidence" value="ECO:0007669"/>
    <property type="project" value="UniProtKB-UniRule"/>
</dbReference>
<proteinExistence type="inferred from homology"/>
<feature type="short sequence motif" description="Gly-cisPro motif, important for rejection of L-amino acids" evidence="2">
    <location>
        <begin position="150"/>
        <end position="151"/>
    </location>
</feature>
<dbReference type="Proteomes" id="UP000180254">
    <property type="component" value="Unassembled WGS sequence"/>
</dbReference>
<dbReference type="EC" id="3.1.1.-" evidence="2"/>
<dbReference type="Pfam" id="PF02580">
    <property type="entry name" value="Tyr_Deacylase"/>
    <property type="match status" value="1"/>
</dbReference>
<dbReference type="FunFam" id="3.50.80.10:FF:000001">
    <property type="entry name" value="D-aminoacyl-tRNA deacylase"/>
    <property type="match status" value="1"/>
</dbReference>
<comment type="function">
    <text evidence="2">An aminoacyl-tRNA editing enzyme that deacylates mischarged D-aminoacyl-tRNAs. Also deacylates mischarged glycyl-tRNA(Ala), protecting cells against glycine mischarging by AlaRS. Acts via tRNA-based rather than protein-based catalysis; rejects L-amino acids rather than detecting D-amino acids in the active site. By recycling D-aminoacyl-tRNA to D-amino acids and free tRNA molecules, this enzyme counteracts the toxicity associated with the formation of D-aminoacyl-tRNA entities in vivo and helps enforce protein L-homochirality.</text>
</comment>
<name>A0A1S1V7K4_9FIRM</name>